<evidence type="ECO:0000259" key="1">
    <source>
        <dbReference type="PROSITE" id="PS51186"/>
    </source>
</evidence>
<sequence>MLRGTVPLASRPIAPSDNDFLFALYVSAREGELAAWGWTPAQREAFLRMQWLARGRDWGARYPTAEDRVVLVDGQPAGRLLVVRGEKEWRLVDIALLSSHRGGGLGTQLLRELLEAAGEARVCVRLHVLHDSPARGLYSRLGFQVEPGALPAREDSPYVAMEWTPASCAG</sequence>
<keyword evidence="3" id="KW-1185">Reference proteome</keyword>
<dbReference type="Gene3D" id="3.40.630.30">
    <property type="match status" value="1"/>
</dbReference>
<proteinExistence type="predicted"/>
<evidence type="ECO:0000313" key="3">
    <source>
        <dbReference type="Proteomes" id="UP000315369"/>
    </source>
</evidence>
<name>A0A540X7G6_9BACT</name>
<dbReference type="PROSITE" id="PS51186">
    <property type="entry name" value="GNAT"/>
    <property type="match status" value="1"/>
</dbReference>
<organism evidence="2 3">
    <name type="scientific">Myxococcus llanfairpwllgwyngyllgogerychwyrndrobwllllantysiliogogogochensis</name>
    <dbReference type="NCBI Taxonomy" id="2590453"/>
    <lineage>
        <taxon>Bacteria</taxon>
        <taxon>Pseudomonadati</taxon>
        <taxon>Myxococcota</taxon>
        <taxon>Myxococcia</taxon>
        <taxon>Myxococcales</taxon>
        <taxon>Cystobacterineae</taxon>
        <taxon>Myxococcaceae</taxon>
        <taxon>Myxococcus</taxon>
    </lineage>
</organism>
<accession>A0A540X7G6</accession>
<dbReference type="AlphaFoldDB" id="A0A540X7G6"/>
<gene>
    <name evidence="2" type="ORF">FJV41_04530</name>
</gene>
<dbReference type="GO" id="GO:0016747">
    <property type="term" value="F:acyltransferase activity, transferring groups other than amino-acyl groups"/>
    <property type="evidence" value="ECO:0007669"/>
    <property type="project" value="InterPro"/>
</dbReference>
<feature type="domain" description="N-acetyltransferase" evidence="1">
    <location>
        <begin position="8"/>
        <end position="166"/>
    </location>
</feature>
<dbReference type="Proteomes" id="UP000315369">
    <property type="component" value="Unassembled WGS sequence"/>
</dbReference>
<reference evidence="2 3" key="1">
    <citation type="submission" date="2019-06" db="EMBL/GenBank/DDBJ databases">
        <authorList>
            <person name="Livingstone P."/>
            <person name="Whitworth D."/>
        </authorList>
    </citation>
    <scope>NUCLEOTIDE SEQUENCE [LARGE SCALE GENOMIC DNA]</scope>
    <source>
        <strain evidence="2 3">AM401</strain>
    </source>
</reference>
<dbReference type="EMBL" id="VIFM01000011">
    <property type="protein sequence ID" value="TQF17225.1"/>
    <property type="molecule type" value="Genomic_DNA"/>
</dbReference>
<dbReference type="SUPFAM" id="SSF55729">
    <property type="entry name" value="Acyl-CoA N-acyltransferases (Nat)"/>
    <property type="match status" value="1"/>
</dbReference>
<evidence type="ECO:0000313" key="2">
    <source>
        <dbReference type="EMBL" id="TQF17225.1"/>
    </source>
</evidence>
<dbReference type="InterPro" id="IPR000182">
    <property type="entry name" value="GNAT_dom"/>
</dbReference>
<comment type="caution">
    <text evidence="2">The sequence shown here is derived from an EMBL/GenBank/DDBJ whole genome shotgun (WGS) entry which is preliminary data.</text>
</comment>
<dbReference type="OrthoDB" id="7585366at2"/>
<protein>
    <submittedName>
        <fullName evidence="2">GNAT family N-acetyltransferase</fullName>
    </submittedName>
</protein>
<dbReference type="CDD" id="cd04301">
    <property type="entry name" value="NAT_SF"/>
    <property type="match status" value="1"/>
</dbReference>
<dbReference type="InterPro" id="IPR016181">
    <property type="entry name" value="Acyl_CoA_acyltransferase"/>
</dbReference>
<dbReference type="Pfam" id="PF00583">
    <property type="entry name" value="Acetyltransf_1"/>
    <property type="match status" value="1"/>
</dbReference>
<keyword evidence="2" id="KW-0808">Transferase</keyword>